<dbReference type="PIRSF" id="PIRSF016482">
    <property type="entry name" value="PilO"/>
    <property type="match status" value="1"/>
</dbReference>
<dbReference type="RefSeq" id="WP_303492502.1">
    <property type="nucleotide sequence ID" value="NZ_JAUOPB010000005.1"/>
</dbReference>
<evidence type="ECO:0000256" key="1">
    <source>
        <dbReference type="SAM" id="Phobius"/>
    </source>
</evidence>
<proteinExistence type="predicted"/>
<dbReference type="AlphaFoldDB" id="A0AAW7X6Z4"/>
<keyword evidence="1" id="KW-0812">Transmembrane</keyword>
<dbReference type="InterPro" id="IPR014717">
    <property type="entry name" value="Transl_elong_EF1B/ribsomal_bS6"/>
</dbReference>
<reference evidence="2" key="1">
    <citation type="submission" date="2023-07" db="EMBL/GenBank/DDBJ databases">
        <title>Genome content predicts the carbon catabolic preferences of heterotrophic bacteria.</title>
        <authorList>
            <person name="Gralka M."/>
        </authorList>
    </citation>
    <scope>NUCLEOTIDE SEQUENCE</scope>
    <source>
        <strain evidence="2">I3M17_2</strain>
    </source>
</reference>
<dbReference type="Pfam" id="PF04350">
    <property type="entry name" value="PilO"/>
    <property type="match status" value="1"/>
</dbReference>
<evidence type="ECO:0000313" key="3">
    <source>
        <dbReference type="Proteomes" id="UP001169760"/>
    </source>
</evidence>
<dbReference type="EMBL" id="JAUOPB010000005">
    <property type="protein sequence ID" value="MDO6422521.1"/>
    <property type="molecule type" value="Genomic_DNA"/>
</dbReference>
<sequence length="204" mass="23169">MADLNKYVEQLQNFDINDVDWDRVGVWPLPGRIFLFLVAFSLIVVGGYFLVVKDKNLTLESARSQEQTLKVSFEGKAHEAANLDAYRTQMAKMEESFGEVIKQLPEEIEVPDLLEDLDSKVADSRLEMIKIDPLESRNTEFYVELPIKIEVLGGYHEFGAFVSGVAGMPRIVTLGDFEVEVDNKDTGQLRLDILAKTYKYKAQE</sequence>
<dbReference type="Proteomes" id="UP001169760">
    <property type="component" value="Unassembled WGS sequence"/>
</dbReference>
<protein>
    <submittedName>
        <fullName evidence="2">Type 4a pilus biogenesis protein PilO</fullName>
    </submittedName>
</protein>
<keyword evidence="1" id="KW-1133">Transmembrane helix</keyword>
<keyword evidence="1" id="KW-0472">Membrane</keyword>
<dbReference type="InterPro" id="IPR007445">
    <property type="entry name" value="PilO"/>
</dbReference>
<dbReference type="GO" id="GO:0043107">
    <property type="term" value="P:type IV pilus-dependent motility"/>
    <property type="evidence" value="ECO:0007669"/>
    <property type="project" value="InterPro"/>
</dbReference>
<feature type="transmembrane region" description="Helical" evidence="1">
    <location>
        <begin position="33"/>
        <end position="51"/>
    </location>
</feature>
<dbReference type="GO" id="GO:0043683">
    <property type="term" value="P:type IV pilus assembly"/>
    <property type="evidence" value="ECO:0007669"/>
    <property type="project" value="InterPro"/>
</dbReference>
<dbReference type="PANTHER" id="PTHR39555">
    <property type="entry name" value="FIMBRIAL ASSEMBLY PROTEIN PILO-LIKE PROTEIN-RELATED"/>
    <property type="match status" value="1"/>
</dbReference>
<accession>A0AAW7X6Z4</accession>
<dbReference type="Gene3D" id="1.10.287.540">
    <property type="entry name" value="Helix hairpin bin"/>
    <property type="match status" value="1"/>
</dbReference>
<dbReference type="PANTHER" id="PTHR39555:SF1">
    <property type="entry name" value="TYPE IV PILUS INNER MEMBRANE COMPONENT PILO"/>
    <property type="match status" value="1"/>
</dbReference>
<evidence type="ECO:0000313" key="2">
    <source>
        <dbReference type="EMBL" id="MDO6422521.1"/>
    </source>
</evidence>
<comment type="caution">
    <text evidence="2">The sequence shown here is derived from an EMBL/GenBank/DDBJ whole genome shotgun (WGS) entry which is preliminary data.</text>
</comment>
<gene>
    <name evidence="2" type="ORF">Q4521_08560</name>
</gene>
<dbReference type="Gene3D" id="3.30.70.60">
    <property type="match status" value="1"/>
</dbReference>
<name>A0AAW7X6Z4_9GAMM</name>
<organism evidence="2 3">
    <name type="scientific">Saccharophagus degradans</name>
    <dbReference type="NCBI Taxonomy" id="86304"/>
    <lineage>
        <taxon>Bacteria</taxon>
        <taxon>Pseudomonadati</taxon>
        <taxon>Pseudomonadota</taxon>
        <taxon>Gammaproteobacteria</taxon>
        <taxon>Cellvibrionales</taxon>
        <taxon>Cellvibrionaceae</taxon>
        <taxon>Saccharophagus</taxon>
    </lineage>
</organism>